<dbReference type="STRING" id="400727.A0A2T7NEB5"/>
<dbReference type="GO" id="GO:0016567">
    <property type="term" value="P:protein ubiquitination"/>
    <property type="evidence" value="ECO:0007669"/>
    <property type="project" value="TreeGrafter"/>
</dbReference>
<dbReference type="GO" id="GO:0031625">
    <property type="term" value="F:ubiquitin protein ligase binding"/>
    <property type="evidence" value="ECO:0007669"/>
    <property type="project" value="TreeGrafter"/>
</dbReference>
<name>A0A2T7NEB5_POMCA</name>
<dbReference type="PANTHER" id="PTHR13374">
    <property type="entry name" value="DET1 HOMOLOG DE-ETIOLATED-1 HOMOLOG"/>
    <property type="match status" value="1"/>
</dbReference>
<dbReference type="GO" id="GO:1990756">
    <property type="term" value="F:ubiquitin-like ligase-substrate adaptor activity"/>
    <property type="evidence" value="ECO:0007669"/>
    <property type="project" value="TreeGrafter"/>
</dbReference>
<comment type="caution">
    <text evidence="1">The sequence shown here is derived from an EMBL/GenBank/DDBJ whole genome shotgun (WGS) entry which is preliminary data.</text>
</comment>
<gene>
    <name evidence="1" type="ORF">C0Q70_20007</name>
</gene>
<sequence>MHQQHEAASHLQHDSLQNVHPIWTIPDFPYPQEIRARKILRQNVVLRLRQRETVFSSPGTHFHVARQFYTNVFPNLTINNVEKPPCFLRKFSPTGKHFIAFSLDQTMLEIYEFQGSGAAGDLLQNVKGDSLPNASERVMNDVRNKLFDQFFVKKHSSVITSNGEHLNRECSLFTDDGKFVIVGSATFLPDGNHPLASELYRNNESVTSFRVNLEDYSLHIVELATGHVCDCRRFCADKIFLSHNQGLYLYKSTLAVLSVQHQTIHIFQVKDDGTFVDVRTVGQFCYEDDELVFQHGLNGQRRIHAYRDQTVNSLKHRLLVHLYRKAVYSGGVCSLRKFYQYFDHFLGLRIWKMQLLDEKHLLIKYASEEVVTLRVQDPNSQPSLFMVYDMESTKVLAVYENTSEELMELFENFCDMFRNASLHSEAHFTCSSSSNEYARQLQQRFKQTIINAKFGGHLEATRRVLAQLPISAQSYSSSPYLDLALYSYDEKWVSVMERPKSYGDHPIRFYARDSGVLRFKIFTGIGMRAPFPHARRLVAFTFHPVNLLLLVFRELTLSMW</sequence>
<organism evidence="1 2">
    <name type="scientific">Pomacea canaliculata</name>
    <name type="common">Golden apple snail</name>
    <dbReference type="NCBI Taxonomy" id="400727"/>
    <lineage>
        <taxon>Eukaryota</taxon>
        <taxon>Metazoa</taxon>
        <taxon>Spiralia</taxon>
        <taxon>Lophotrochozoa</taxon>
        <taxon>Mollusca</taxon>
        <taxon>Gastropoda</taxon>
        <taxon>Caenogastropoda</taxon>
        <taxon>Architaenioglossa</taxon>
        <taxon>Ampullarioidea</taxon>
        <taxon>Ampullariidae</taxon>
        <taxon>Pomacea</taxon>
    </lineage>
</organism>
<protein>
    <recommendedName>
        <fullName evidence="3">DET1 homolog</fullName>
    </recommendedName>
</protein>
<dbReference type="OrthoDB" id="18339at2759"/>
<proteinExistence type="predicted"/>
<dbReference type="PANTHER" id="PTHR13374:SF3">
    <property type="entry name" value="DET1 HOMOLOG"/>
    <property type="match status" value="1"/>
</dbReference>
<evidence type="ECO:0008006" key="3">
    <source>
        <dbReference type="Google" id="ProtNLM"/>
    </source>
</evidence>
<reference evidence="1 2" key="1">
    <citation type="submission" date="2018-04" db="EMBL/GenBank/DDBJ databases">
        <title>The genome of golden apple snail Pomacea canaliculata provides insight into stress tolerance and invasive adaptation.</title>
        <authorList>
            <person name="Liu C."/>
            <person name="Liu B."/>
            <person name="Ren Y."/>
            <person name="Zhang Y."/>
            <person name="Wang H."/>
            <person name="Li S."/>
            <person name="Jiang F."/>
            <person name="Yin L."/>
            <person name="Zhang G."/>
            <person name="Qian W."/>
            <person name="Fan W."/>
        </authorList>
    </citation>
    <scope>NUCLEOTIDE SEQUENCE [LARGE SCALE GENOMIC DNA]</scope>
    <source>
        <strain evidence="1">SZHN2017</strain>
        <tissue evidence="1">Muscle</tissue>
    </source>
</reference>
<dbReference type="Pfam" id="PF09737">
    <property type="entry name" value="Det1"/>
    <property type="match status" value="1"/>
</dbReference>
<dbReference type="GO" id="GO:0005634">
    <property type="term" value="C:nucleus"/>
    <property type="evidence" value="ECO:0007669"/>
    <property type="project" value="TreeGrafter"/>
</dbReference>
<dbReference type="AlphaFoldDB" id="A0A2T7NEB5"/>
<accession>A0A2T7NEB5</accession>
<dbReference type="GO" id="GO:0032436">
    <property type="term" value="P:positive regulation of proteasomal ubiquitin-dependent protein catabolic process"/>
    <property type="evidence" value="ECO:0007669"/>
    <property type="project" value="TreeGrafter"/>
</dbReference>
<dbReference type="Proteomes" id="UP000245119">
    <property type="component" value="Linkage Group LG13"/>
</dbReference>
<dbReference type="EMBL" id="PZQS01000013">
    <property type="protein sequence ID" value="PVD19518.1"/>
    <property type="molecule type" value="Genomic_DNA"/>
</dbReference>
<evidence type="ECO:0000313" key="2">
    <source>
        <dbReference type="Proteomes" id="UP000245119"/>
    </source>
</evidence>
<dbReference type="InterPro" id="IPR019138">
    <property type="entry name" value="De-etiolated_protein_1_Det1"/>
</dbReference>
<evidence type="ECO:0000313" key="1">
    <source>
        <dbReference type="EMBL" id="PVD19518.1"/>
    </source>
</evidence>
<keyword evidence="2" id="KW-1185">Reference proteome</keyword>
<dbReference type="GO" id="GO:0031461">
    <property type="term" value="C:cullin-RING ubiquitin ligase complex"/>
    <property type="evidence" value="ECO:0007669"/>
    <property type="project" value="TreeGrafter"/>
</dbReference>